<evidence type="ECO:0000313" key="2">
    <source>
        <dbReference type="Proteomes" id="UP001469553"/>
    </source>
</evidence>
<gene>
    <name evidence="1" type="ORF">AMECASPLE_035539</name>
</gene>
<organism evidence="1 2">
    <name type="scientific">Ameca splendens</name>
    <dbReference type="NCBI Taxonomy" id="208324"/>
    <lineage>
        <taxon>Eukaryota</taxon>
        <taxon>Metazoa</taxon>
        <taxon>Chordata</taxon>
        <taxon>Craniata</taxon>
        <taxon>Vertebrata</taxon>
        <taxon>Euteleostomi</taxon>
        <taxon>Actinopterygii</taxon>
        <taxon>Neopterygii</taxon>
        <taxon>Teleostei</taxon>
        <taxon>Neoteleostei</taxon>
        <taxon>Acanthomorphata</taxon>
        <taxon>Ovalentaria</taxon>
        <taxon>Atherinomorphae</taxon>
        <taxon>Cyprinodontiformes</taxon>
        <taxon>Goodeidae</taxon>
        <taxon>Ameca</taxon>
    </lineage>
</organism>
<protein>
    <submittedName>
        <fullName evidence="1">Uncharacterized protein</fullName>
    </submittedName>
</protein>
<evidence type="ECO:0000313" key="1">
    <source>
        <dbReference type="EMBL" id="MEQ2285794.1"/>
    </source>
</evidence>
<sequence length="103" mass="10697">MRMAVVGDWGQGGGSESVPGSLRFRHEADSGAGAVCLSPTLEGRGPPPGSGGWLSLWGISTWTWEYRVCMGSVSECTTSIVVCLYVGCVGVSVFICTHEGGNV</sequence>
<reference evidence="1 2" key="1">
    <citation type="submission" date="2021-06" db="EMBL/GenBank/DDBJ databases">
        <authorList>
            <person name="Palmer J.M."/>
        </authorList>
    </citation>
    <scope>NUCLEOTIDE SEQUENCE [LARGE SCALE GENOMIC DNA]</scope>
    <source>
        <strain evidence="1 2">AS_MEX2019</strain>
        <tissue evidence="1">Muscle</tissue>
    </source>
</reference>
<comment type="caution">
    <text evidence="1">The sequence shown here is derived from an EMBL/GenBank/DDBJ whole genome shotgun (WGS) entry which is preliminary data.</text>
</comment>
<dbReference type="EMBL" id="JAHRIP010014721">
    <property type="protein sequence ID" value="MEQ2285794.1"/>
    <property type="molecule type" value="Genomic_DNA"/>
</dbReference>
<dbReference type="Proteomes" id="UP001469553">
    <property type="component" value="Unassembled WGS sequence"/>
</dbReference>
<name>A0ABV0XWC8_9TELE</name>
<keyword evidence="2" id="KW-1185">Reference proteome</keyword>
<proteinExistence type="predicted"/>
<accession>A0ABV0XWC8</accession>